<feature type="domain" description="Inner membrane protein YgaP-like transmembrane" evidence="2">
    <location>
        <begin position="2"/>
        <end position="56"/>
    </location>
</feature>
<keyword evidence="1" id="KW-0472">Membrane</keyword>
<feature type="transmembrane region" description="Helical" evidence="1">
    <location>
        <begin position="32"/>
        <end position="55"/>
    </location>
</feature>
<dbReference type="Pfam" id="PF11127">
    <property type="entry name" value="YgaP-like_TM"/>
    <property type="match status" value="1"/>
</dbReference>
<accession>A0ABT8SQA8</accession>
<protein>
    <submittedName>
        <fullName evidence="3">DUF2892 domain-containing protein</fullName>
    </submittedName>
</protein>
<reference evidence="3" key="1">
    <citation type="submission" date="2023-07" db="EMBL/GenBank/DDBJ databases">
        <title>Brevundimonas soil sp. nov., isolated from the soil of chemical plant.</title>
        <authorList>
            <person name="Wu N."/>
        </authorList>
    </citation>
    <scope>NUCLEOTIDE SEQUENCE</scope>
    <source>
        <strain evidence="3">XZ-24</strain>
    </source>
</reference>
<gene>
    <name evidence="3" type="ORF">Q0812_08945</name>
</gene>
<dbReference type="Gene3D" id="6.10.140.1340">
    <property type="match status" value="1"/>
</dbReference>
<keyword evidence="1" id="KW-1133">Transmembrane helix</keyword>
<proteinExistence type="predicted"/>
<evidence type="ECO:0000259" key="2">
    <source>
        <dbReference type="Pfam" id="PF11127"/>
    </source>
</evidence>
<dbReference type="EMBL" id="JAUKTR010000003">
    <property type="protein sequence ID" value="MDO1559552.1"/>
    <property type="molecule type" value="Genomic_DNA"/>
</dbReference>
<dbReference type="Proteomes" id="UP001169063">
    <property type="component" value="Unassembled WGS sequence"/>
</dbReference>
<evidence type="ECO:0000313" key="3">
    <source>
        <dbReference type="EMBL" id="MDO1559552.1"/>
    </source>
</evidence>
<organism evidence="3 4">
    <name type="scientific">Peiella sedimenti</name>
    <dbReference type="NCBI Taxonomy" id="3061083"/>
    <lineage>
        <taxon>Bacteria</taxon>
        <taxon>Pseudomonadati</taxon>
        <taxon>Pseudomonadota</taxon>
        <taxon>Alphaproteobacteria</taxon>
        <taxon>Caulobacterales</taxon>
        <taxon>Caulobacteraceae</taxon>
        <taxon>Peiella</taxon>
    </lineage>
</organism>
<evidence type="ECO:0000256" key="1">
    <source>
        <dbReference type="SAM" id="Phobius"/>
    </source>
</evidence>
<evidence type="ECO:0000313" key="4">
    <source>
        <dbReference type="Proteomes" id="UP001169063"/>
    </source>
</evidence>
<keyword evidence="4" id="KW-1185">Reference proteome</keyword>
<dbReference type="RefSeq" id="WP_302109981.1">
    <property type="nucleotide sequence ID" value="NZ_JAUKTR010000003.1"/>
</dbReference>
<dbReference type="InterPro" id="IPR021309">
    <property type="entry name" value="YgaP-like_TM"/>
</dbReference>
<keyword evidence="1" id="KW-0812">Transmembrane</keyword>
<sequence>MNIDRAVFVFAGLVVLASIALARWVHPAWIWLAVLAAVNMIQAAFTGFCPAAMAFKRLGLKSGEAFR</sequence>
<comment type="caution">
    <text evidence="3">The sequence shown here is derived from an EMBL/GenBank/DDBJ whole genome shotgun (WGS) entry which is preliminary data.</text>
</comment>
<name>A0ABT8SQA8_9CAUL</name>